<keyword evidence="3" id="KW-0677">Repeat</keyword>
<evidence type="ECO:0000313" key="8">
    <source>
        <dbReference type="Proteomes" id="UP000285844"/>
    </source>
</evidence>
<evidence type="ECO:0000256" key="4">
    <source>
        <dbReference type="ARBA" id="ARBA00023315"/>
    </source>
</evidence>
<feature type="domain" description="Maltose/galactoside acetyltransferase" evidence="6">
    <location>
        <begin position="7"/>
        <end position="61"/>
    </location>
</feature>
<dbReference type="PANTHER" id="PTHR43017">
    <property type="entry name" value="GALACTOSIDE O-ACETYLTRANSFERASE"/>
    <property type="match status" value="1"/>
</dbReference>
<evidence type="ECO:0000256" key="3">
    <source>
        <dbReference type="ARBA" id="ARBA00022737"/>
    </source>
</evidence>
<dbReference type="Gene3D" id="2.160.10.10">
    <property type="entry name" value="Hexapeptide repeat proteins"/>
    <property type="match status" value="1"/>
</dbReference>
<sequence>MWNMTERQKMISGQLYKSGVKELVNDRMICKEQCYDFNALRPSQTEQQSAMIKKIFGKVGANCFITAPFWCDYGYNIEAGDNFYANHNLVILDCAKVTFGNNVFIAPDCGFYTAGHPVDAASRNEGWEYAYPINVGNDVWIGGGVKVMPGVTIGNNVVIGGGSVVVKDIPDNSIAVGNPCKVIKKIESGKAREYNIEEKQI</sequence>
<comment type="similarity">
    <text evidence="1 5">Belongs to the transferase hexapeptide repeat family.</text>
</comment>
<dbReference type="EMBL" id="QSHM01000013">
    <property type="protein sequence ID" value="RHC12166.1"/>
    <property type="molecule type" value="Genomic_DNA"/>
</dbReference>
<evidence type="ECO:0000256" key="1">
    <source>
        <dbReference type="ARBA" id="ARBA00007274"/>
    </source>
</evidence>
<protein>
    <recommendedName>
        <fullName evidence="5">Acetyltransferase</fullName>
        <ecNumber evidence="5">2.3.1.-</ecNumber>
    </recommendedName>
</protein>
<dbReference type="SUPFAM" id="SSF51161">
    <property type="entry name" value="Trimeric LpxA-like enzymes"/>
    <property type="match status" value="1"/>
</dbReference>
<gene>
    <name evidence="7" type="ORF">DW858_10495</name>
</gene>
<reference evidence="7 8" key="1">
    <citation type="submission" date="2018-08" db="EMBL/GenBank/DDBJ databases">
        <title>A genome reference for cultivated species of the human gut microbiota.</title>
        <authorList>
            <person name="Zou Y."/>
            <person name="Xue W."/>
            <person name="Luo G."/>
        </authorList>
    </citation>
    <scope>NUCLEOTIDE SEQUENCE [LARGE SCALE GENOMIC DNA]</scope>
    <source>
        <strain evidence="7 8">AM37-3BH</strain>
    </source>
</reference>
<accession>A0A413YSW8</accession>
<dbReference type="GO" id="GO:0008870">
    <property type="term" value="F:galactoside O-acetyltransferase activity"/>
    <property type="evidence" value="ECO:0007669"/>
    <property type="project" value="TreeGrafter"/>
</dbReference>
<proteinExistence type="inferred from homology"/>
<name>A0A413YSW8_9FIRM</name>
<dbReference type="Proteomes" id="UP000285844">
    <property type="component" value="Unassembled WGS sequence"/>
</dbReference>
<dbReference type="PANTHER" id="PTHR43017:SF1">
    <property type="entry name" value="ACETYLTRANSFERASE YJL218W-RELATED"/>
    <property type="match status" value="1"/>
</dbReference>
<dbReference type="EC" id="2.3.1.-" evidence="5"/>
<dbReference type="SMART" id="SM01266">
    <property type="entry name" value="Mac"/>
    <property type="match status" value="1"/>
</dbReference>
<evidence type="ECO:0000313" key="7">
    <source>
        <dbReference type="EMBL" id="RHC12166.1"/>
    </source>
</evidence>
<dbReference type="InterPro" id="IPR018357">
    <property type="entry name" value="Hexapep_transf_CS"/>
</dbReference>
<keyword evidence="2 5" id="KW-0808">Transferase</keyword>
<evidence type="ECO:0000256" key="5">
    <source>
        <dbReference type="RuleBase" id="RU367021"/>
    </source>
</evidence>
<dbReference type="PROSITE" id="PS00101">
    <property type="entry name" value="HEXAPEP_TRANSFERASES"/>
    <property type="match status" value="1"/>
</dbReference>
<dbReference type="InterPro" id="IPR011004">
    <property type="entry name" value="Trimer_LpxA-like_sf"/>
</dbReference>
<dbReference type="FunFam" id="2.160.10.10:FF:000008">
    <property type="entry name" value="Maltose O-acetyltransferase"/>
    <property type="match status" value="1"/>
</dbReference>
<keyword evidence="4 5" id="KW-0012">Acyltransferase</keyword>
<dbReference type="CDD" id="cd03357">
    <property type="entry name" value="LbH_MAT_GAT"/>
    <property type="match status" value="1"/>
</dbReference>
<dbReference type="Pfam" id="PF00132">
    <property type="entry name" value="Hexapep"/>
    <property type="match status" value="1"/>
</dbReference>
<dbReference type="AlphaFoldDB" id="A0A413YSW8"/>
<dbReference type="InterPro" id="IPR001451">
    <property type="entry name" value="Hexapep"/>
</dbReference>
<dbReference type="InterPro" id="IPR039369">
    <property type="entry name" value="LacA-like"/>
</dbReference>
<evidence type="ECO:0000259" key="6">
    <source>
        <dbReference type="SMART" id="SM01266"/>
    </source>
</evidence>
<comment type="caution">
    <text evidence="7">The sequence shown here is derived from an EMBL/GenBank/DDBJ whole genome shotgun (WGS) entry which is preliminary data.</text>
</comment>
<organism evidence="7 8">
    <name type="scientific">Lachnospira eligens</name>
    <dbReference type="NCBI Taxonomy" id="39485"/>
    <lineage>
        <taxon>Bacteria</taxon>
        <taxon>Bacillati</taxon>
        <taxon>Bacillota</taxon>
        <taxon>Clostridia</taxon>
        <taxon>Lachnospirales</taxon>
        <taxon>Lachnospiraceae</taxon>
        <taxon>Lachnospira</taxon>
    </lineage>
</organism>
<evidence type="ECO:0000256" key="2">
    <source>
        <dbReference type="ARBA" id="ARBA00022679"/>
    </source>
</evidence>
<dbReference type="Pfam" id="PF12464">
    <property type="entry name" value="Mac"/>
    <property type="match status" value="1"/>
</dbReference>
<dbReference type="InterPro" id="IPR024688">
    <property type="entry name" value="Mac_dom"/>
</dbReference>